<comment type="caution">
    <text evidence="3">The sequence shown here is derived from an EMBL/GenBank/DDBJ whole genome shotgun (WGS) entry which is preliminary data.</text>
</comment>
<reference evidence="4" key="1">
    <citation type="submission" date="2018-02" db="EMBL/GenBank/DDBJ databases">
        <title>Genome sequencing of Solimonas sp. HR-BB.</title>
        <authorList>
            <person name="Lee Y."/>
            <person name="Jeon C.O."/>
        </authorList>
    </citation>
    <scope>NUCLEOTIDE SEQUENCE [LARGE SCALE GENOMIC DNA]</scope>
    <source>
        <strain evidence="4">HR-U</strain>
    </source>
</reference>
<keyword evidence="4" id="KW-1185">Reference proteome</keyword>
<name>A0A2S7IS97_9BACT</name>
<keyword evidence="1" id="KW-0812">Transmembrane</keyword>
<evidence type="ECO:0000256" key="1">
    <source>
        <dbReference type="SAM" id="Phobius"/>
    </source>
</evidence>
<sequence length="187" mass="22299">MAKVPVNRYQQPYINSGQMGMPQGVRTKKYGLEPKKYINLALRDWVKQEWFWFLIPVAVIIINVVLNVTNAYANWWIYLVAVLGAVGFGLFRAMQFTATTQVEQNKQMFEKFVYEFDNRQIFVWKNREKKEGGQLPWNMIQSVQKEKDAYLFILGKYQYLYLPFNVFNSEHDIKMFETILTRKELLK</sequence>
<evidence type="ECO:0000259" key="2">
    <source>
        <dbReference type="Pfam" id="PF14317"/>
    </source>
</evidence>
<organism evidence="3 4">
    <name type="scientific">Siphonobacter curvatus</name>
    <dbReference type="NCBI Taxonomy" id="2094562"/>
    <lineage>
        <taxon>Bacteria</taxon>
        <taxon>Pseudomonadati</taxon>
        <taxon>Bacteroidota</taxon>
        <taxon>Cytophagia</taxon>
        <taxon>Cytophagales</taxon>
        <taxon>Cytophagaceae</taxon>
        <taxon>Siphonobacter</taxon>
    </lineage>
</organism>
<dbReference type="Proteomes" id="UP000239590">
    <property type="component" value="Unassembled WGS sequence"/>
</dbReference>
<feature type="transmembrane region" description="Helical" evidence="1">
    <location>
        <begin position="75"/>
        <end position="94"/>
    </location>
</feature>
<feature type="domain" description="YcxB-like C-terminal" evidence="2">
    <location>
        <begin position="128"/>
        <end position="179"/>
    </location>
</feature>
<dbReference type="Pfam" id="PF14317">
    <property type="entry name" value="YcxB"/>
    <property type="match status" value="1"/>
</dbReference>
<accession>A0A2S7IS97</accession>
<protein>
    <recommendedName>
        <fullName evidence="2">YcxB-like C-terminal domain-containing protein</fullName>
    </recommendedName>
</protein>
<dbReference type="OrthoDB" id="1352552at2"/>
<dbReference type="RefSeq" id="WP_104712783.1">
    <property type="nucleotide sequence ID" value="NZ_PTRA01000001.1"/>
</dbReference>
<evidence type="ECO:0000313" key="4">
    <source>
        <dbReference type="Proteomes" id="UP000239590"/>
    </source>
</evidence>
<evidence type="ECO:0000313" key="3">
    <source>
        <dbReference type="EMBL" id="PQA60460.1"/>
    </source>
</evidence>
<dbReference type="AlphaFoldDB" id="A0A2S7IS97"/>
<keyword evidence="1" id="KW-0472">Membrane</keyword>
<proteinExistence type="predicted"/>
<dbReference type="EMBL" id="PTRA01000001">
    <property type="protein sequence ID" value="PQA60460.1"/>
    <property type="molecule type" value="Genomic_DNA"/>
</dbReference>
<dbReference type="InterPro" id="IPR025588">
    <property type="entry name" value="YcxB-like_C"/>
</dbReference>
<gene>
    <name evidence="3" type="ORF">C5O19_12825</name>
</gene>
<keyword evidence="1" id="KW-1133">Transmembrane helix</keyword>
<feature type="transmembrane region" description="Helical" evidence="1">
    <location>
        <begin position="50"/>
        <end position="69"/>
    </location>
</feature>